<feature type="transmembrane region" description="Helical" evidence="1">
    <location>
        <begin position="41"/>
        <end position="58"/>
    </location>
</feature>
<keyword evidence="1" id="KW-0812">Transmembrane</keyword>
<proteinExistence type="predicted"/>
<keyword evidence="1" id="KW-1133">Transmembrane helix</keyword>
<name>A0A081BTA2_9BACT</name>
<keyword evidence="1" id="KW-0472">Membrane</keyword>
<gene>
    <name evidence="2" type="ORF">U14_05920</name>
</gene>
<dbReference type="Gene3D" id="2.20.28.30">
    <property type="entry name" value="RNA polymerase ii, chain L"/>
    <property type="match status" value="1"/>
</dbReference>
<sequence>MDTYRKATRKNRIADAVGVTAFFIVVITGASFLLPSRWPEWLGLVIVALTVLAMWHTYNVAYYRCANCGHEFEISALATFFSPHGIGKQSRWKLLKCPKCQTRTQAQILKKS</sequence>
<dbReference type="HOGENOM" id="CLU_173766_0_0_0"/>
<evidence type="ECO:0000313" key="3">
    <source>
        <dbReference type="Proteomes" id="UP000030700"/>
    </source>
</evidence>
<accession>A0A081BTA2</accession>
<protein>
    <submittedName>
        <fullName evidence="2">Uncharacterized protein</fullName>
    </submittedName>
</protein>
<feature type="transmembrane region" description="Helical" evidence="1">
    <location>
        <begin position="12"/>
        <end position="35"/>
    </location>
</feature>
<dbReference type="EMBL" id="DF820462">
    <property type="protein sequence ID" value="GAK54633.1"/>
    <property type="molecule type" value="Genomic_DNA"/>
</dbReference>
<dbReference type="AlphaFoldDB" id="A0A081BTA2"/>
<evidence type="ECO:0000256" key="1">
    <source>
        <dbReference type="SAM" id="Phobius"/>
    </source>
</evidence>
<organism evidence="2">
    <name type="scientific">Candidatus Moduliflexus flocculans</name>
    <dbReference type="NCBI Taxonomy" id="1499966"/>
    <lineage>
        <taxon>Bacteria</taxon>
        <taxon>Candidatus Moduliflexota</taxon>
        <taxon>Candidatus Moduliflexia</taxon>
        <taxon>Candidatus Moduliflexales</taxon>
        <taxon>Candidatus Moduliflexaceae</taxon>
    </lineage>
</organism>
<evidence type="ECO:0000313" key="2">
    <source>
        <dbReference type="EMBL" id="GAK54633.1"/>
    </source>
</evidence>
<keyword evidence="3" id="KW-1185">Reference proteome</keyword>
<reference evidence="2" key="1">
    <citation type="journal article" date="2015" name="PeerJ">
        <title>First genomic representation of candidate bacterial phylum KSB3 points to enhanced environmental sensing as a trigger of wastewater bulking.</title>
        <authorList>
            <person name="Sekiguchi Y."/>
            <person name="Ohashi A."/>
            <person name="Parks D.H."/>
            <person name="Yamauchi T."/>
            <person name="Tyson G.W."/>
            <person name="Hugenholtz P."/>
        </authorList>
    </citation>
    <scope>NUCLEOTIDE SEQUENCE [LARGE SCALE GENOMIC DNA]</scope>
</reference>
<dbReference type="Proteomes" id="UP000030700">
    <property type="component" value="Unassembled WGS sequence"/>
</dbReference>